<dbReference type="PANTHER" id="PTHR33608:SF6">
    <property type="entry name" value="BLL2464 PROTEIN"/>
    <property type="match status" value="1"/>
</dbReference>
<dbReference type="Proteomes" id="UP000178735">
    <property type="component" value="Unassembled WGS sequence"/>
</dbReference>
<feature type="domain" description="DUF58" evidence="1">
    <location>
        <begin position="43"/>
        <end position="255"/>
    </location>
</feature>
<protein>
    <recommendedName>
        <fullName evidence="1">DUF58 domain-containing protein</fullName>
    </recommendedName>
</protein>
<evidence type="ECO:0000313" key="2">
    <source>
        <dbReference type="EMBL" id="OGM06459.1"/>
    </source>
</evidence>
<dbReference type="SUPFAM" id="SSF53300">
    <property type="entry name" value="vWA-like"/>
    <property type="match status" value="1"/>
</dbReference>
<dbReference type="InterPro" id="IPR036465">
    <property type="entry name" value="vWFA_dom_sf"/>
</dbReference>
<proteinExistence type="predicted"/>
<comment type="caution">
    <text evidence="2">The sequence shown here is derived from an EMBL/GenBank/DDBJ whole genome shotgun (WGS) entry which is preliminary data.</text>
</comment>
<dbReference type="EMBL" id="MGFH01000062">
    <property type="protein sequence ID" value="OGM06459.1"/>
    <property type="molecule type" value="Genomic_DNA"/>
</dbReference>
<dbReference type="CDD" id="cd00198">
    <property type="entry name" value="vWFA"/>
    <property type="match status" value="1"/>
</dbReference>
<dbReference type="InterPro" id="IPR002881">
    <property type="entry name" value="DUF58"/>
</dbReference>
<dbReference type="PANTHER" id="PTHR33608">
    <property type="entry name" value="BLL2464 PROTEIN"/>
    <property type="match status" value="1"/>
</dbReference>
<reference evidence="2 3" key="1">
    <citation type="journal article" date="2016" name="Nat. Commun.">
        <title>Thousands of microbial genomes shed light on interconnected biogeochemical processes in an aquifer system.</title>
        <authorList>
            <person name="Anantharaman K."/>
            <person name="Brown C.T."/>
            <person name="Hug L.A."/>
            <person name="Sharon I."/>
            <person name="Castelle C.J."/>
            <person name="Probst A.J."/>
            <person name="Thomas B.C."/>
            <person name="Singh A."/>
            <person name="Wilkins M.J."/>
            <person name="Karaoz U."/>
            <person name="Brodie E.L."/>
            <person name="Williams K.H."/>
            <person name="Hubbard S.S."/>
            <person name="Banfield J.F."/>
        </authorList>
    </citation>
    <scope>NUCLEOTIDE SEQUENCE [LARGE SCALE GENOMIC DNA]</scope>
</reference>
<dbReference type="Pfam" id="PF01882">
    <property type="entry name" value="DUF58"/>
    <property type="match status" value="1"/>
</dbReference>
<dbReference type="STRING" id="1817813.A2008_05260"/>
<sequence>MIPKELISQIRKIEIKSKKLVDSIFAGNFRSAFKGRGLEFEGIRQYIRGDDYRNIDWKVTARMNKPFIKIYREERELVVMLVIDVSASAAFGSLGQTKRELAAEFCATIALSAVSSGDSVGLLMFSDRIEKFIPPKKGKTHALRLIREILFFRPASRRTKMYDALSFLNRAIKHRCIAFVVSDFEGIDARDEKMLSVTNLRHDAISIILNDELDVITEDVGLVDIYDLETGEAVTVDTSNKKVRGKLMEEWQKRRDALKRMLRKCNIDFMHLSTGHPIQKPMMEFFRRRETVGGKQATR</sequence>
<evidence type="ECO:0000259" key="1">
    <source>
        <dbReference type="Pfam" id="PF01882"/>
    </source>
</evidence>
<name>A0A1F7WVK5_9BACT</name>
<evidence type="ECO:0000313" key="3">
    <source>
        <dbReference type="Proteomes" id="UP000178735"/>
    </source>
</evidence>
<accession>A0A1F7WVK5</accession>
<organism evidence="2 3">
    <name type="scientific">Candidatus Wallbacteria bacterium GWC2_49_35</name>
    <dbReference type="NCBI Taxonomy" id="1817813"/>
    <lineage>
        <taxon>Bacteria</taxon>
        <taxon>Candidatus Walliibacteriota</taxon>
    </lineage>
</organism>
<dbReference type="AlphaFoldDB" id="A0A1F7WVK5"/>
<dbReference type="Gene3D" id="3.40.50.410">
    <property type="entry name" value="von Willebrand factor, type A domain"/>
    <property type="match status" value="1"/>
</dbReference>
<gene>
    <name evidence="2" type="ORF">A2008_05260</name>
</gene>